<dbReference type="Proteomes" id="UP001418222">
    <property type="component" value="Unassembled WGS sequence"/>
</dbReference>
<evidence type="ECO:0008006" key="4">
    <source>
        <dbReference type="Google" id="ProtNLM"/>
    </source>
</evidence>
<keyword evidence="1" id="KW-0472">Membrane</keyword>
<proteinExistence type="predicted"/>
<name>A0AAP0ASN3_9ASPA</name>
<feature type="transmembrane region" description="Helical" evidence="1">
    <location>
        <begin position="42"/>
        <end position="61"/>
    </location>
</feature>
<evidence type="ECO:0000313" key="3">
    <source>
        <dbReference type="Proteomes" id="UP001418222"/>
    </source>
</evidence>
<accession>A0AAP0ASN3</accession>
<evidence type="ECO:0000313" key="2">
    <source>
        <dbReference type="EMBL" id="KAK8913794.1"/>
    </source>
</evidence>
<comment type="caution">
    <text evidence="2">The sequence shown here is derived from an EMBL/GenBank/DDBJ whole genome shotgun (WGS) entry which is preliminary data.</text>
</comment>
<organism evidence="2 3">
    <name type="scientific">Platanthera zijinensis</name>
    <dbReference type="NCBI Taxonomy" id="2320716"/>
    <lineage>
        <taxon>Eukaryota</taxon>
        <taxon>Viridiplantae</taxon>
        <taxon>Streptophyta</taxon>
        <taxon>Embryophyta</taxon>
        <taxon>Tracheophyta</taxon>
        <taxon>Spermatophyta</taxon>
        <taxon>Magnoliopsida</taxon>
        <taxon>Liliopsida</taxon>
        <taxon>Asparagales</taxon>
        <taxon>Orchidaceae</taxon>
        <taxon>Orchidoideae</taxon>
        <taxon>Orchideae</taxon>
        <taxon>Orchidinae</taxon>
        <taxon>Platanthera</taxon>
    </lineage>
</organism>
<keyword evidence="1" id="KW-1133">Transmembrane helix</keyword>
<dbReference type="AlphaFoldDB" id="A0AAP0ASN3"/>
<keyword evidence="1" id="KW-0812">Transmembrane</keyword>
<reference evidence="2 3" key="1">
    <citation type="journal article" date="2022" name="Nat. Plants">
        <title>Genomes of leafy and leafless Platanthera orchids illuminate the evolution of mycoheterotrophy.</title>
        <authorList>
            <person name="Li M.H."/>
            <person name="Liu K.W."/>
            <person name="Li Z."/>
            <person name="Lu H.C."/>
            <person name="Ye Q.L."/>
            <person name="Zhang D."/>
            <person name="Wang J.Y."/>
            <person name="Li Y.F."/>
            <person name="Zhong Z.M."/>
            <person name="Liu X."/>
            <person name="Yu X."/>
            <person name="Liu D.K."/>
            <person name="Tu X.D."/>
            <person name="Liu B."/>
            <person name="Hao Y."/>
            <person name="Liao X.Y."/>
            <person name="Jiang Y.T."/>
            <person name="Sun W.H."/>
            <person name="Chen J."/>
            <person name="Chen Y.Q."/>
            <person name="Ai Y."/>
            <person name="Zhai J.W."/>
            <person name="Wu S.S."/>
            <person name="Zhou Z."/>
            <person name="Hsiao Y.Y."/>
            <person name="Wu W.L."/>
            <person name="Chen Y.Y."/>
            <person name="Lin Y.F."/>
            <person name="Hsu J.L."/>
            <person name="Li C.Y."/>
            <person name="Wang Z.W."/>
            <person name="Zhao X."/>
            <person name="Zhong W.Y."/>
            <person name="Ma X.K."/>
            <person name="Ma L."/>
            <person name="Huang J."/>
            <person name="Chen G.Z."/>
            <person name="Huang M.Z."/>
            <person name="Huang L."/>
            <person name="Peng D.H."/>
            <person name="Luo Y.B."/>
            <person name="Zou S.Q."/>
            <person name="Chen S.P."/>
            <person name="Lan S."/>
            <person name="Tsai W.C."/>
            <person name="Van de Peer Y."/>
            <person name="Liu Z.J."/>
        </authorList>
    </citation>
    <scope>NUCLEOTIDE SEQUENCE [LARGE SCALE GENOMIC DNA]</scope>
    <source>
        <tissue evidence="2">Leaf</tissue>
    </source>
</reference>
<gene>
    <name evidence="2" type="ORF">KSP39_PZI023765</name>
</gene>
<evidence type="ECO:0000256" key="1">
    <source>
        <dbReference type="SAM" id="Phobius"/>
    </source>
</evidence>
<protein>
    <recommendedName>
        <fullName evidence="4">Transmembrane protein</fullName>
    </recommendedName>
</protein>
<keyword evidence="3" id="KW-1185">Reference proteome</keyword>
<sequence>MKTILRLKIVQTRRMVLALFCTRSPFLSKSLGRRVRANWDHLLFVVLGSFLVSVVHILTSVSEKRDSPPFSSVGFYSNVKTSMSLYFRFPKCVVRDANVMSKLQSVYVFFAF</sequence>
<dbReference type="EMBL" id="JBBWWQ010000021">
    <property type="protein sequence ID" value="KAK8913794.1"/>
    <property type="molecule type" value="Genomic_DNA"/>
</dbReference>